<organism evidence="3 4">
    <name type="scientific">Colletotrichum orchidophilum</name>
    <dbReference type="NCBI Taxonomy" id="1209926"/>
    <lineage>
        <taxon>Eukaryota</taxon>
        <taxon>Fungi</taxon>
        <taxon>Dikarya</taxon>
        <taxon>Ascomycota</taxon>
        <taxon>Pezizomycotina</taxon>
        <taxon>Sordariomycetes</taxon>
        <taxon>Hypocreomycetidae</taxon>
        <taxon>Glomerellales</taxon>
        <taxon>Glomerellaceae</taxon>
        <taxon>Colletotrichum</taxon>
    </lineage>
</organism>
<dbReference type="PANTHER" id="PTHR10039:SF5">
    <property type="entry name" value="NACHT DOMAIN-CONTAINING PROTEIN"/>
    <property type="match status" value="1"/>
</dbReference>
<dbReference type="RefSeq" id="XP_022480050.1">
    <property type="nucleotide sequence ID" value="XM_022613324.1"/>
</dbReference>
<dbReference type="InterPro" id="IPR027417">
    <property type="entry name" value="P-loop_NTPase"/>
</dbReference>
<dbReference type="OrthoDB" id="443402at2759"/>
<dbReference type="PANTHER" id="PTHR10039">
    <property type="entry name" value="AMELOGENIN"/>
    <property type="match status" value="1"/>
</dbReference>
<accession>A0A1G4BN68</accession>
<protein>
    <recommendedName>
        <fullName evidence="2">Nephrocystin 3-like N-terminal domain-containing protein</fullName>
    </recommendedName>
</protein>
<proteinExistence type="predicted"/>
<name>A0A1G4BN68_9PEZI</name>
<dbReference type="STRING" id="1209926.A0A1G4BN68"/>
<evidence type="ECO:0000259" key="2">
    <source>
        <dbReference type="Pfam" id="PF24883"/>
    </source>
</evidence>
<dbReference type="InterPro" id="IPR056884">
    <property type="entry name" value="NPHP3-like_N"/>
</dbReference>
<dbReference type="AlphaFoldDB" id="A0A1G4BN68"/>
<evidence type="ECO:0000256" key="1">
    <source>
        <dbReference type="ARBA" id="ARBA00022737"/>
    </source>
</evidence>
<dbReference type="Proteomes" id="UP000176998">
    <property type="component" value="Unassembled WGS sequence"/>
</dbReference>
<reference evidence="3 4" key="1">
    <citation type="submission" date="2016-09" db="EMBL/GenBank/DDBJ databases">
        <authorList>
            <person name="Capua I."/>
            <person name="De Benedictis P."/>
            <person name="Joannis T."/>
            <person name="Lombin L.H."/>
            <person name="Cattoli G."/>
        </authorList>
    </citation>
    <scope>NUCLEOTIDE SEQUENCE [LARGE SCALE GENOMIC DNA]</scope>
    <source>
        <strain evidence="3 4">IMI 309357</strain>
    </source>
</reference>
<dbReference type="Gene3D" id="3.40.50.300">
    <property type="entry name" value="P-loop containing nucleotide triphosphate hydrolases"/>
    <property type="match status" value="1"/>
</dbReference>
<keyword evidence="1" id="KW-0677">Repeat</keyword>
<comment type="caution">
    <text evidence="3">The sequence shown here is derived from an EMBL/GenBank/DDBJ whole genome shotgun (WGS) entry which is preliminary data.</text>
</comment>
<dbReference type="SUPFAM" id="SSF52540">
    <property type="entry name" value="P-loop containing nucleoside triphosphate hydrolases"/>
    <property type="match status" value="1"/>
</dbReference>
<feature type="domain" description="Nephrocystin 3-like N-terminal" evidence="2">
    <location>
        <begin position="191"/>
        <end position="236"/>
    </location>
</feature>
<sequence length="505" mass="57622">MAEDLQRRCARLQADTAIKTDAGMNRLIQRCIETSKELVDEVSGLAIATDDKHLRWVKIKLSFKAYWKESKINDIQERLGKIKTEIFGTLQALLYQHRLELSDHVRSLGDASSVWNRTTDARLDRMSKDIGKLVESTSEAASGKELESFATMLARFVEEAKHQGNIRQILKSLRFAQIIERQTEIPKAHQNTFEWVFQENNDVNFSSWLQGSTGIFWVTGKPGSGKSTLMKFISGHEKTLQLAKAWAAPQQLIITVQCPEMISDVFPERYTSPTYVLDSWTIETLLVAFERLRSIPSLSKRILMFVDGLDEYKGDHKDVVKFLDNMSQSSDIKICCASRPWPVFESAFGNSLTRIQMDRLTAKDMATYVSDILGQHEHYQCLLETDEAEAIKLIESISQKSEGVFFWVALVVKSLARGLDNWDDIGILHERVSEFPSDLDEFFQRMLDSIEDVYTETASRTFSMLLMADMPVPVIFSKIPKKLFTVAIETILTTRKPGFGIKVRY</sequence>
<dbReference type="GeneID" id="34554834"/>
<dbReference type="EMBL" id="MJBS01000009">
    <property type="protein sequence ID" value="OHF02912.1"/>
    <property type="molecule type" value="Genomic_DNA"/>
</dbReference>
<evidence type="ECO:0000313" key="4">
    <source>
        <dbReference type="Proteomes" id="UP000176998"/>
    </source>
</evidence>
<evidence type="ECO:0000313" key="3">
    <source>
        <dbReference type="EMBL" id="OHF02912.1"/>
    </source>
</evidence>
<keyword evidence="4" id="KW-1185">Reference proteome</keyword>
<gene>
    <name evidence="3" type="ORF">CORC01_01670</name>
</gene>
<dbReference type="Pfam" id="PF24883">
    <property type="entry name" value="NPHP3_N"/>
    <property type="match status" value="1"/>
</dbReference>